<feature type="transmembrane region" description="Helical" evidence="1">
    <location>
        <begin position="36"/>
        <end position="64"/>
    </location>
</feature>
<organism evidence="2 3">
    <name type="scientific">Vigna unguiculata</name>
    <name type="common">Cowpea</name>
    <dbReference type="NCBI Taxonomy" id="3917"/>
    <lineage>
        <taxon>Eukaryota</taxon>
        <taxon>Viridiplantae</taxon>
        <taxon>Streptophyta</taxon>
        <taxon>Embryophyta</taxon>
        <taxon>Tracheophyta</taxon>
        <taxon>Spermatophyta</taxon>
        <taxon>Magnoliopsida</taxon>
        <taxon>eudicotyledons</taxon>
        <taxon>Gunneridae</taxon>
        <taxon>Pentapetalae</taxon>
        <taxon>rosids</taxon>
        <taxon>fabids</taxon>
        <taxon>Fabales</taxon>
        <taxon>Fabaceae</taxon>
        <taxon>Papilionoideae</taxon>
        <taxon>50 kb inversion clade</taxon>
        <taxon>NPAAA clade</taxon>
        <taxon>indigoferoid/millettioid clade</taxon>
        <taxon>Phaseoleae</taxon>
        <taxon>Vigna</taxon>
    </lineage>
</organism>
<sequence length="74" mass="8379">MSSKQQKKMMNDNCWWWGAYFLCVRSAIVDENNSGLVLSLVSHLVALIALVSLPLDLCLLALYVKETTFVMRAE</sequence>
<accession>A0A4D6M6T2</accession>
<keyword evidence="1" id="KW-0472">Membrane</keyword>
<dbReference type="EMBL" id="CP039350">
    <property type="protein sequence ID" value="QCD95876.1"/>
    <property type="molecule type" value="Genomic_DNA"/>
</dbReference>
<proteinExistence type="predicted"/>
<keyword evidence="3" id="KW-1185">Reference proteome</keyword>
<dbReference type="AlphaFoldDB" id="A0A4D6M6T2"/>
<evidence type="ECO:0000313" key="3">
    <source>
        <dbReference type="Proteomes" id="UP000501690"/>
    </source>
</evidence>
<gene>
    <name evidence="2" type="ORF">DEO72_LG6g573</name>
</gene>
<reference evidence="2 3" key="1">
    <citation type="submission" date="2019-04" db="EMBL/GenBank/DDBJ databases">
        <title>An improved genome assembly and genetic linkage map for asparagus bean, Vigna unguiculata ssp. sesquipedialis.</title>
        <authorList>
            <person name="Xia Q."/>
            <person name="Zhang R."/>
            <person name="Dong Y."/>
        </authorList>
    </citation>
    <scope>NUCLEOTIDE SEQUENCE [LARGE SCALE GENOMIC DNA]</scope>
    <source>
        <tissue evidence="2">Leaf</tissue>
    </source>
</reference>
<name>A0A4D6M6T2_VIGUN</name>
<keyword evidence="1" id="KW-1133">Transmembrane helix</keyword>
<evidence type="ECO:0000256" key="1">
    <source>
        <dbReference type="SAM" id="Phobius"/>
    </source>
</evidence>
<protein>
    <submittedName>
        <fullName evidence="2">Uncharacterized protein</fullName>
    </submittedName>
</protein>
<evidence type="ECO:0000313" key="2">
    <source>
        <dbReference type="EMBL" id="QCD95876.1"/>
    </source>
</evidence>
<dbReference type="Proteomes" id="UP000501690">
    <property type="component" value="Linkage Group LG6"/>
</dbReference>
<keyword evidence="1" id="KW-0812">Transmembrane</keyword>